<sequence length="504" mass="57986">MKHFFLTFYFLFLVNSIWSQETVKDSINYTDNLVSLSENDMSFVRRLIHLGDSLFFKLKQPDEAFKYYLGGYDYMVDDPALNMKIGQCFLASVTDEKSNAIPYLVKAIELKQDKKDPEVYYNLGQAYHYDEQWDSALIYYNKAKLTMKKSESKKINKRIAEVIYGKKAYSKIQKNIIIRNLGPQVNSKYSDFCPLVDAVENDLFFTSRRHEFRSDNPDIRTHLTENIYFSQRKDFKNWTTPYPSEAPLNNDGHSATVSISMDGSEMILFREGNLWISYKKDSAWSKPKKLPNTINSVYVETSACLNYSMDTLYYVSSNEDLSMGGLDIFMSVKGEDGRWKKGKTLGHVINTEYDEEGVALSRDGNTLYFSSRGHDSMGGYDVFKSTKDFQGNWSKPVNLGAPINTPHDDVYFMMRANGRHAYYSSSRKGGYGEKDIYRITIIDHKKELSVAKKDIDFLLLNKDSLNTTVSPRDIDHLKKVRETALNATVDLLKTIFQVSNAQVD</sequence>
<dbReference type="Proteomes" id="UP000576082">
    <property type="component" value="Unassembled WGS sequence"/>
</dbReference>
<dbReference type="EMBL" id="JABANE010000066">
    <property type="protein sequence ID" value="NME70518.1"/>
    <property type="molecule type" value="Genomic_DNA"/>
</dbReference>
<gene>
    <name evidence="2" type="ORF">HHU12_21260</name>
</gene>
<accession>A0A7X9RXC8</accession>
<dbReference type="PROSITE" id="PS50005">
    <property type="entry name" value="TPR"/>
    <property type="match status" value="1"/>
</dbReference>
<name>A0A7X9RXC8_9BACT</name>
<keyword evidence="1" id="KW-0802">TPR repeat</keyword>
<proteinExistence type="predicted"/>
<keyword evidence="3" id="KW-1185">Reference proteome</keyword>
<organism evidence="2 3">
    <name type="scientific">Flammeovirga aprica JL-4</name>
    <dbReference type="NCBI Taxonomy" id="694437"/>
    <lineage>
        <taxon>Bacteria</taxon>
        <taxon>Pseudomonadati</taxon>
        <taxon>Bacteroidota</taxon>
        <taxon>Cytophagia</taxon>
        <taxon>Cytophagales</taxon>
        <taxon>Flammeovirgaceae</taxon>
        <taxon>Flammeovirga</taxon>
    </lineage>
</organism>
<evidence type="ECO:0000313" key="3">
    <source>
        <dbReference type="Proteomes" id="UP000576082"/>
    </source>
</evidence>
<evidence type="ECO:0000313" key="2">
    <source>
        <dbReference type="EMBL" id="NME70518.1"/>
    </source>
</evidence>
<dbReference type="Pfam" id="PF07676">
    <property type="entry name" value="PD40"/>
    <property type="match status" value="2"/>
</dbReference>
<protein>
    <recommendedName>
        <fullName evidence="4">Tetratricopeptide repeat protein</fullName>
    </recommendedName>
</protein>
<dbReference type="RefSeq" id="WP_169658752.1">
    <property type="nucleotide sequence ID" value="NZ_JABANE010000066.1"/>
</dbReference>
<dbReference type="SUPFAM" id="SSF82171">
    <property type="entry name" value="DPP6 N-terminal domain-like"/>
    <property type="match status" value="1"/>
</dbReference>
<evidence type="ECO:0008006" key="4">
    <source>
        <dbReference type="Google" id="ProtNLM"/>
    </source>
</evidence>
<dbReference type="InterPro" id="IPR019734">
    <property type="entry name" value="TPR_rpt"/>
</dbReference>
<dbReference type="InterPro" id="IPR011659">
    <property type="entry name" value="WD40"/>
</dbReference>
<dbReference type="SUPFAM" id="SSF48452">
    <property type="entry name" value="TPR-like"/>
    <property type="match status" value="1"/>
</dbReference>
<reference evidence="2 3" key="1">
    <citation type="submission" date="2020-04" db="EMBL/GenBank/DDBJ databases">
        <title>Flammeovirga sp. SR4, a novel species isolated from seawater.</title>
        <authorList>
            <person name="Wang X."/>
        </authorList>
    </citation>
    <scope>NUCLEOTIDE SEQUENCE [LARGE SCALE GENOMIC DNA]</scope>
    <source>
        <strain evidence="2 3">ATCC 23126</strain>
    </source>
</reference>
<dbReference type="Gene3D" id="1.25.40.10">
    <property type="entry name" value="Tetratricopeptide repeat domain"/>
    <property type="match status" value="1"/>
</dbReference>
<dbReference type="AlphaFoldDB" id="A0A7X9RXC8"/>
<comment type="caution">
    <text evidence="2">The sequence shown here is derived from an EMBL/GenBank/DDBJ whole genome shotgun (WGS) entry which is preliminary data.</text>
</comment>
<evidence type="ECO:0000256" key="1">
    <source>
        <dbReference type="PROSITE-ProRule" id="PRU00339"/>
    </source>
</evidence>
<dbReference type="InterPro" id="IPR011990">
    <property type="entry name" value="TPR-like_helical_dom_sf"/>
</dbReference>
<feature type="repeat" description="TPR" evidence="1">
    <location>
        <begin position="117"/>
        <end position="150"/>
    </location>
</feature>